<keyword evidence="3" id="KW-1185">Reference proteome</keyword>
<feature type="compositionally biased region" description="Basic residues" evidence="1">
    <location>
        <begin position="102"/>
        <end position="111"/>
    </location>
</feature>
<evidence type="ECO:0000313" key="3">
    <source>
        <dbReference type="Proteomes" id="UP000193827"/>
    </source>
</evidence>
<reference evidence="2 3" key="1">
    <citation type="submission" date="2017-03" db="EMBL/GenBank/DDBJ databases">
        <authorList>
            <person name="Afonso C.L."/>
            <person name="Miller P.J."/>
            <person name="Scott M.A."/>
            <person name="Spackman E."/>
            <person name="Goraichik I."/>
            <person name="Dimitrov K.M."/>
            <person name="Suarez D.L."/>
            <person name="Swayne D.E."/>
        </authorList>
    </citation>
    <scope>NUCLEOTIDE SEQUENCE [LARGE SCALE GENOMIC DNA]</scope>
    <source>
        <strain evidence="2 3">CECT 8287</strain>
    </source>
</reference>
<dbReference type="AlphaFoldDB" id="A0A1Y5S4Y5"/>
<protein>
    <submittedName>
        <fullName evidence="2">Uncharacterized protein</fullName>
    </submittedName>
</protein>
<sequence length="123" mass="13547">MAFLDPDVSCGADLKEQVPTQSLNQVPLNFQGLCAVILEPGKTDMNSGIRLTAEFRQDTLAQVVAGGYPVGGVAERIGFPGSVDPKRTFRTLDCDSTLQRVRNPRTKRTKRTPLPDYSLRNVR</sequence>
<name>A0A1Y5S4Y5_9RHOB</name>
<evidence type="ECO:0000313" key="2">
    <source>
        <dbReference type="EMBL" id="SLN32725.1"/>
    </source>
</evidence>
<gene>
    <name evidence="2" type="ORF">PEL8287_01570</name>
</gene>
<proteinExistence type="predicted"/>
<dbReference type="EMBL" id="FWFL01000003">
    <property type="protein sequence ID" value="SLN32725.1"/>
    <property type="molecule type" value="Genomic_DNA"/>
</dbReference>
<dbReference type="Proteomes" id="UP000193827">
    <property type="component" value="Unassembled WGS sequence"/>
</dbReference>
<evidence type="ECO:0000256" key="1">
    <source>
        <dbReference type="SAM" id="MobiDB-lite"/>
    </source>
</evidence>
<organism evidence="2 3">
    <name type="scientific">Roseovarius litorisediminis</name>
    <dbReference type="NCBI Taxonomy" id="1312363"/>
    <lineage>
        <taxon>Bacteria</taxon>
        <taxon>Pseudomonadati</taxon>
        <taxon>Pseudomonadota</taxon>
        <taxon>Alphaproteobacteria</taxon>
        <taxon>Rhodobacterales</taxon>
        <taxon>Roseobacteraceae</taxon>
        <taxon>Roseovarius</taxon>
    </lineage>
</organism>
<accession>A0A1Y5S4Y5</accession>
<feature type="region of interest" description="Disordered" evidence="1">
    <location>
        <begin position="94"/>
        <end position="123"/>
    </location>
</feature>